<gene>
    <name evidence="1" type="ORF">QBC35DRAFT_258414</name>
</gene>
<evidence type="ECO:0000313" key="1">
    <source>
        <dbReference type="EMBL" id="KAK4191946.1"/>
    </source>
</evidence>
<dbReference type="EMBL" id="MU864356">
    <property type="protein sequence ID" value="KAK4191946.1"/>
    <property type="molecule type" value="Genomic_DNA"/>
</dbReference>
<evidence type="ECO:0000313" key="2">
    <source>
        <dbReference type="Proteomes" id="UP001302126"/>
    </source>
</evidence>
<reference evidence="1" key="1">
    <citation type="journal article" date="2023" name="Mol. Phylogenet. Evol.">
        <title>Genome-scale phylogeny and comparative genomics of the fungal order Sordariales.</title>
        <authorList>
            <person name="Hensen N."/>
            <person name="Bonometti L."/>
            <person name="Westerberg I."/>
            <person name="Brannstrom I.O."/>
            <person name="Guillou S."/>
            <person name="Cros-Aarteil S."/>
            <person name="Calhoun S."/>
            <person name="Haridas S."/>
            <person name="Kuo A."/>
            <person name="Mondo S."/>
            <person name="Pangilinan J."/>
            <person name="Riley R."/>
            <person name="LaButti K."/>
            <person name="Andreopoulos B."/>
            <person name="Lipzen A."/>
            <person name="Chen C."/>
            <person name="Yan M."/>
            <person name="Daum C."/>
            <person name="Ng V."/>
            <person name="Clum A."/>
            <person name="Steindorff A."/>
            <person name="Ohm R.A."/>
            <person name="Martin F."/>
            <person name="Silar P."/>
            <person name="Natvig D.O."/>
            <person name="Lalanne C."/>
            <person name="Gautier V."/>
            <person name="Ament-Velasquez S.L."/>
            <person name="Kruys A."/>
            <person name="Hutchinson M.I."/>
            <person name="Powell A.J."/>
            <person name="Barry K."/>
            <person name="Miller A.N."/>
            <person name="Grigoriev I.V."/>
            <person name="Debuchy R."/>
            <person name="Gladieux P."/>
            <person name="Hiltunen Thoren M."/>
            <person name="Johannesson H."/>
        </authorList>
    </citation>
    <scope>NUCLEOTIDE SEQUENCE</scope>
    <source>
        <strain evidence="1">PSN309</strain>
    </source>
</reference>
<dbReference type="AlphaFoldDB" id="A0AAN7AKE1"/>
<protein>
    <submittedName>
        <fullName evidence="1">Uncharacterized protein</fullName>
    </submittedName>
</protein>
<organism evidence="1 2">
    <name type="scientific">Podospora australis</name>
    <dbReference type="NCBI Taxonomy" id="1536484"/>
    <lineage>
        <taxon>Eukaryota</taxon>
        <taxon>Fungi</taxon>
        <taxon>Dikarya</taxon>
        <taxon>Ascomycota</taxon>
        <taxon>Pezizomycotina</taxon>
        <taxon>Sordariomycetes</taxon>
        <taxon>Sordariomycetidae</taxon>
        <taxon>Sordariales</taxon>
        <taxon>Podosporaceae</taxon>
        <taxon>Podospora</taxon>
    </lineage>
</organism>
<comment type="caution">
    <text evidence="1">The sequence shown here is derived from an EMBL/GenBank/DDBJ whole genome shotgun (WGS) entry which is preliminary data.</text>
</comment>
<proteinExistence type="predicted"/>
<keyword evidence="2" id="KW-1185">Reference proteome</keyword>
<reference evidence="1" key="2">
    <citation type="submission" date="2023-05" db="EMBL/GenBank/DDBJ databases">
        <authorList>
            <consortium name="Lawrence Berkeley National Laboratory"/>
            <person name="Steindorff A."/>
            <person name="Hensen N."/>
            <person name="Bonometti L."/>
            <person name="Westerberg I."/>
            <person name="Brannstrom I.O."/>
            <person name="Guillou S."/>
            <person name="Cros-Aarteil S."/>
            <person name="Calhoun S."/>
            <person name="Haridas S."/>
            <person name="Kuo A."/>
            <person name="Mondo S."/>
            <person name="Pangilinan J."/>
            <person name="Riley R."/>
            <person name="Labutti K."/>
            <person name="Andreopoulos B."/>
            <person name="Lipzen A."/>
            <person name="Chen C."/>
            <person name="Yanf M."/>
            <person name="Daum C."/>
            <person name="Ng V."/>
            <person name="Clum A."/>
            <person name="Ohm R."/>
            <person name="Martin F."/>
            <person name="Silar P."/>
            <person name="Natvig D."/>
            <person name="Lalanne C."/>
            <person name="Gautier V."/>
            <person name="Ament-Velasquez S.L."/>
            <person name="Kruys A."/>
            <person name="Hutchinson M.I."/>
            <person name="Powell A.J."/>
            <person name="Barry K."/>
            <person name="Miller A.N."/>
            <person name="Grigoriev I.V."/>
            <person name="Debuchy R."/>
            <person name="Gladieux P."/>
            <person name="Thoren M.H."/>
            <person name="Johannesson H."/>
        </authorList>
    </citation>
    <scope>NUCLEOTIDE SEQUENCE</scope>
    <source>
        <strain evidence="1">PSN309</strain>
    </source>
</reference>
<dbReference type="Proteomes" id="UP001302126">
    <property type="component" value="Unassembled WGS sequence"/>
</dbReference>
<name>A0AAN7AKE1_9PEZI</name>
<sequence>MSVKYKNYVTRLQLVHVLRNPSPLSIHAHSSNTLHHNSYRMGGDGGLYNIRHALHRGGLNTIFMLWFLSVEFHMNIQSRWQILQERNRKKKLGLTLAGDGASPCAMPLSPAVPRLLRHPVFGDAASRLHSLVSGRRKSKGLRSGRCGGMRQRKRGTGSCQICDGFDWQQPKFGLGVKSNCLENRRAQLWMATAFMYVSPIVCHCPASTFDHVCRRGLRVWMRDGDLLLQSFMMRSRCLDAGVRFKIGGQRTSFQTCGSSILRRGGTN</sequence>
<accession>A0AAN7AKE1</accession>